<reference evidence="9 10" key="1">
    <citation type="submission" date="2019-02" db="EMBL/GenBank/DDBJ databases">
        <title>Deep-cultivation of Planctomycetes and their phenomic and genomic characterization uncovers novel biology.</title>
        <authorList>
            <person name="Wiegand S."/>
            <person name="Jogler M."/>
            <person name="Boedeker C."/>
            <person name="Pinto D."/>
            <person name="Vollmers J."/>
            <person name="Rivas-Marin E."/>
            <person name="Kohn T."/>
            <person name="Peeters S.H."/>
            <person name="Heuer A."/>
            <person name="Rast P."/>
            <person name="Oberbeckmann S."/>
            <person name="Bunk B."/>
            <person name="Jeske O."/>
            <person name="Meyerdierks A."/>
            <person name="Storesund J.E."/>
            <person name="Kallscheuer N."/>
            <person name="Luecker S."/>
            <person name="Lage O.M."/>
            <person name="Pohl T."/>
            <person name="Merkel B.J."/>
            <person name="Hornburger P."/>
            <person name="Mueller R.-W."/>
            <person name="Bruemmer F."/>
            <person name="Labrenz M."/>
            <person name="Spormann A.M."/>
            <person name="Op Den Camp H."/>
            <person name="Overmann J."/>
            <person name="Amann R."/>
            <person name="Jetten M.S.M."/>
            <person name="Mascher T."/>
            <person name="Medema M.H."/>
            <person name="Devos D.P."/>
            <person name="Kaster A.-K."/>
            <person name="Ovreas L."/>
            <person name="Rohde M."/>
            <person name="Galperin M.Y."/>
            <person name="Jogler C."/>
        </authorList>
    </citation>
    <scope>NUCLEOTIDE SEQUENCE [LARGE SCALE GENOMIC DNA]</scope>
    <source>
        <strain evidence="9 10">Q31b</strain>
    </source>
</reference>
<comment type="caution">
    <text evidence="9">The sequence shown here is derived from an EMBL/GenBank/DDBJ whole genome shotgun (WGS) entry which is preliminary data.</text>
</comment>
<organism evidence="9 10">
    <name type="scientific">Novipirellula aureliae</name>
    <dbReference type="NCBI Taxonomy" id="2527966"/>
    <lineage>
        <taxon>Bacteria</taxon>
        <taxon>Pseudomonadati</taxon>
        <taxon>Planctomycetota</taxon>
        <taxon>Planctomycetia</taxon>
        <taxon>Pirellulales</taxon>
        <taxon>Pirellulaceae</taxon>
        <taxon>Novipirellula</taxon>
    </lineage>
</organism>
<sequence length="753" mass="83802">MISSPEDRGVIPSPPTIVSGHRGTVIAAQSGSEFQPLDLLHAIRRRGWMGFLIGLPLSVALAVGVFMTQKPVFRASALLQLSATENNLVFDRRDIDDFEIFQGTQKELVRSRMVLTAALRDPRLSTSSVIRDQDRPVDWMLRNLSVSIPPQTEIMNVSIVAPQNADPVNLVNATVEAYMVEVVNRERDSRQRRLDGIERVLEEKQAEIRRKRNELKSLAEQLGTGDSETLSIRQQFLVQELGSFRRQLIELQSRHWSLDSEEKSLQMAIENAKANVAAAEATSAGVATDETSETYVVSSDEIESALLNDSVYLSLLRDKLTTLRLDAEAESAFKTKHDSPYERVNERIEEELVARRQMIKEELGALEPLRRREQSRLDLVAKNRRLLEVKAELEVLADLEERIAVQEQTLREEFEKVGNKSIDVEMMRSEIQQLDAVMANVAQQREELKVELRSRPRVEVLRNAEDLEPAEFTKRVGLAGVSGIAALALPLVSLVLLDLSKQRVNSSALLTSRTGLDIIGTLPVIPPTVIRNLRNPRNKRSLYWQATLTESIKRIANRLVNRYQNESGQHLALVTSANRGEGKTTLASQLARNIASMGRTVILVDLDLRHPVAHRLYSVDLSPGVCEVLRGEQDLKASIQPTSIDGLSVLPAGECCRNSLQALGRNKAVPMFFRELASMADVVIIDGCPVLTSADVSYVAPHVDTIVFSVHRDISRVRDIKHAVDLIRASGTPVAGAVVIERATVSHDVSNLH</sequence>
<dbReference type="SUPFAM" id="SSF52540">
    <property type="entry name" value="P-loop containing nucleoside triphosphate hydrolases"/>
    <property type="match status" value="1"/>
</dbReference>
<keyword evidence="4" id="KW-0067">ATP-binding</keyword>
<feature type="transmembrane region" description="Helical" evidence="7">
    <location>
        <begin position="48"/>
        <end position="67"/>
    </location>
</feature>
<feature type="coiled-coil region" evidence="6">
    <location>
        <begin position="187"/>
        <end position="221"/>
    </location>
</feature>
<evidence type="ECO:0000256" key="4">
    <source>
        <dbReference type="ARBA" id="ARBA00022840"/>
    </source>
</evidence>
<dbReference type="GO" id="GO:0016301">
    <property type="term" value="F:kinase activity"/>
    <property type="evidence" value="ECO:0007669"/>
    <property type="project" value="UniProtKB-KW"/>
</dbReference>
<dbReference type="PANTHER" id="PTHR32309">
    <property type="entry name" value="TYROSINE-PROTEIN KINASE"/>
    <property type="match status" value="1"/>
</dbReference>
<dbReference type="CDD" id="cd05387">
    <property type="entry name" value="BY-kinase"/>
    <property type="match status" value="1"/>
</dbReference>
<feature type="domain" description="AAA" evidence="8">
    <location>
        <begin position="580"/>
        <end position="693"/>
    </location>
</feature>
<keyword evidence="7" id="KW-0472">Membrane</keyword>
<dbReference type="Gene3D" id="3.40.50.300">
    <property type="entry name" value="P-loop containing nucleotide triphosphate hydrolases"/>
    <property type="match status" value="1"/>
</dbReference>
<feature type="coiled-coil region" evidence="6">
    <location>
        <begin position="389"/>
        <end position="451"/>
    </location>
</feature>
<evidence type="ECO:0000256" key="5">
    <source>
        <dbReference type="ARBA" id="ARBA00023137"/>
    </source>
</evidence>
<dbReference type="EC" id="2.7.10.-" evidence="9"/>
<evidence type="ECO:0000313" key="9">
    <source>
        <dbReference type="EMBL" id="TWU41307.1"/>
    </source>
</evidence>
<keyword evidence="3 9" id="KW-0418">Kinase</keyword>
<protein>
    <submittedName>
        <fullName evidence="9">Tyrosine-protein kinase wzc</fullName>
        <ecNumber evidence="9">2.7.10.-</ecNumber>
    </submittedName>
</protein>
<dbReference type="InterPro" id="IPR005702">
    <property type="entry name" value="Wzc-like_C"/>
</dbReference>
<keyword evidence="7" id="KW-0812">Transmembrane</keyword>
<accession>A0A5C6DZU9</accession>
<evidence type="ECO:0000256" key="2">
    <source>
        <dbReference type="ARBA" id="ARBA00022741"/>
    </source>
</evidence>
<keyword evidence="2" id="KW-0547">Nucleotide-binding</keyword>
<dbReference type="EMBL" id="SJPY01000004">
    <property type="protein sequence ID" value="TWU41307.1"/>
    <property type="molecule type" value="Genomic_DNA"/>
</dbReference>
<proteinExistence type="predicted"/>
<keyword evidence="6" id="KW-0175">Coiled coil</keyword>
<dbReference type="InterPro" id="IPR050445">
    <property type="entry name" value="Bact_polysacc_biosynth/exp"/>
</dbReference>
<evidence type="ECO:0000256" key="6">
    <source>
        <dbReference type="SAM" id="Coils"/>
    </source>
</evidence>
<dbReference type="RefSeq" id="WP_146600149.1">
    <property type="nucleotide sequence ID" value="NZ_SJPY01000004.1"/>
</dbReference>
<dbReference type="AlphaFoldDB" id="A0A5C6DZU9"/>
<name>A0A5C6DZU9_9BACT</name>
<gene>
    <name evidence="9" type="primary">wzc</name>
    <name evidence="9" type="ORF">Q31b_27460</name>
</gene>
<evidence type="ECO:0000256" key="7">
    <source>
        <dbReference type="SAM" id="Phobius"/>
    </source>
</evidence>
<evidence type="ECO:0000256" key="1">
    <source>
        <dbReference type="ARBA" id="ARBA00022679"/>
    </source>
</evidence>
<dbReference type="Pfam" id="PF13614">
    <property type="entry name" value="AAA_31"/>
    <property type="match status" value="1"/>
</dbReference>
<keyword evidence="1 9" id="KW-0808">Transferase</keyword>
<evidence type="ECO:0000259" key="8">
    <source>
        <dbReference type="Pfam" id="PF13614"/>
    </source>
</evidence>
<dbReference type="PANTHER" id="PTHR32309:SF31">
    <property type="entry name" value="CAPSULAR EXOPOLYSACCHARIDE FAMILY"/>
    <property type="match status" value="1"/>
</dbReference>
<dbReference type="Proteomes" id="UP000315471">
    <property type="component" value="Unassembled WGS sequence"/>
</dbReference>
<keyword evidence="5" id="KW-0829">Tyrosine-protein kinase</keyword>
<dbReference type="InterPro" id="IPR027417">
    <property type="entry name" value="P-loop_NTPase"/>
</dbReference>
<keyword evidence="7" id="KW-1133">Transmembrane helix</keyword>
<keyword evidence="10" id="KW-1185">Reference proteome</keyword>
<evidence type="ECO:0000313" key="10">
    <source>
        <dbReference type="Proteomes" id="UP000315471"/>
    </source>
</evidence>
<dbReference type="InterPro" id="IPR025669">
    <property type="entry name" value="AAA_dom"/>
</dbReference>
<dbReference type="OrthoDB" id="9775724at2"/>
<evidence type="ECO:0000256" key="3">
    <source>
        <dbReference type="ARBA" id="ARBA00022777"/>
    </source>
</evidence>